<comment type="caution">
    <text evidence="1">The sequence shown here is derived from an EMBL/GenBank/DDBJ whole genome shotgun (WGS) entry which is preliminary data.</text>
</comment>
<dbReference type="AlphaFoldDB" id="A0A2P5CLJ7"/>
<sequence>MYLISHHLSPLNFKTDPKFTISFHFNPLFEFYNHFNFNFNFNSKFMKRPKYL</sequence>
<evidence type="ECO:0000313" key="1">
    <source>
        <dbReference type="EMBL" id="PON61912.1"/>
    </source>
</evidence>
<dbReference type="Proteomes" id="UP000237000">
    <property type="component" value="Unassembled WGS sequence"/>
</dbReference>
<evidence type="ECO:0000313" key="2">
    <source>
        <dbReference type="Proteomes" id="UP000237000"/>
    </source>
</evidence>
<dbReference type="EMBL" id="JXTC01000352">
    <property type="protein sequence ID" value="PON61912.1"/>
    <property type="molecule type" value="Genomic_DNA"/>
</dbReference>
<name>A0A2P5CLJ7_TREOI</name>
<protein>
    <submittedName>
        <fullName evidence="1">Uncharacterized protein</fullName>
    </submittedName>
</protein>
<organism evidence="1 2">
    <name type="scientific">Trema orientale</name>
    <name type="common">Charcoal tree</name>
    <name type="synonym">Celtis orientalis</name>
    <dbReference type="NCBI Taxonomy" id="63057"/>
    <lineage>
        <taxon>Eukaryota</taxon>
        <taxon>Viridiplantae</taxon>
        <taxon>Streptophyta</taxon>
        <taxon>Embryophyta</taxon>
        <taxon>Tracheophyta</taxon>
        <taxon>Spermatophyta</taxon>
        <taxon>Magnoliopsida</taxon>
        <taxon>eudicotyledons</taxon>
        <taxon>Gunneridae</taxon>
        <taxon>Pentapetalae</taxon>
        <taxon>rosids</taxon>
        <taxon>fabids</taxon>
        <taxon>Rosales</taxon>
        <taxon>Cannabaceae</taxon>
        <taxon>Trema</taxon>
    </lineage>
</organism>
<accession>A0A2P5CLJ7</accession>
<proteinExistence type="predicted"/>
<reference evidence="2" key="1">
    <citation type="submission" date="2016-06" db="EMBL/GenBank/DDBJ databases">
        <title>Parallel loss of symbiosis genes in relatives of nitrogen-fixing non-legume Parasponia.</title>
        <authorList>
            <person name="Van Velzen R."/>
            <person name="Holmer R."/>
            <person name="Bu F."/>
            <person name="Rutten L."/>
            <person name="Van Zeijl A."/>
            <person name="Liu W."/>
            <person name="Santuari L."/>
            <person name="Cao Q."/>
            <person name="Sharma T."/>
            <person name="Shen D."/>
            <person name="Roswanjaya Y."/>
            <person name="Wardhani T."/>
            <person name="Kalhor M.S."/>
            <person name="Jansen J."/>
            <person name="Van den Hoogen J."/>
            <person name="Gungor B."/>
            <person name="Hartog M."/>
            <person name="Hontelez J."/>
            <person name="Verver J."/>
            <person name="Yang W.-C."/>
            <person name="Schijlen E."/>
            <person name="Repin R."/>
            <person name="Schilthuizen M."/>
            <person name="Schranz E."/>
            <person name="Heidstra R."/>
            <person name="Miyata K."/>
            <person name="Fedorova E."/>
            <person name="Kohlen W."/>
            <person name="Bisseling T."/>
            <person name="Smit S."/>
            <person name="Geurts R."/>
        </authorList>
    </citation>
    <scope>NUCLEOTIDE SEQUENCE [LARGE SCALE GENOMIC DNA]</scope>
    <source>
        <strain evidence="2">cv. RG33-2</strain>
    </source>
</reference>
<gene>
    <name evidence="1" type="ORF">TorRG33x02_280790</name>
</gene>
<dbReference type="InParanoid" id="A0A2P5CLJ7"/>
<keyword evidence="2" id="KW-1185">Reference proteome</keyword>